<dbReference type="eggNOG" id="COG2836">
    <property type="taxonomic scope" value="Bacteria"/>
</dbReference>
<evidence type="ECO:0000259" key="2">
    <source>
        <dbReference type="Pfam" id="PF13386"/>
    </source>
</evidence>
<gene>
    <name evidence="3" type="ORF">RS694_07850</name>
</gene>
<feature type="domain" description="Urease accessory protein UreH-like transmembrane" evidence="2">
    <location>
        <begin position="8"/>
        <end position="208"/>
    </location>
</feature>
<feature type="transmembrane region" description="Helical" evidence="1">
    <location>
        <begin position="163"/>
        <end position="183"/>
    </location>
</feature>
<evidence type="ECO:0000313" key="3">
    <source>
        <dbReference type="EMBL" id="APW42456.1"/>
    </source>
</evidence>
<dbReference type="AlphaFoldDB" id="A0A1P8K8Y2"/>
<feature type="transmembrane region" description="Helical" evidence="1">
    <location>
        <begin position="130"/>
        <end position="151"/>
    </location>
</feature>
<dbReference type="PANTHER" id="PTHR42208:SF1">
    <property type="entry name" value="HEAVY METAL TRANSPORTER"/>
    <property type="match status" value="1"/>
</dbReference>
<dbReference type="EMBL" id="CP019239">
    <property type="protein sequence ID" value="APW42456.1"/>
    <property type="molecule type" value="Genomic_DNA"/>
</dbReference>
<keyword evidence="1" id="KW-0812">Transmembrane</keyword>
<keyword evidence="4" id="KW-1185">Reference proteome</keyword>
<protein>
    <recommendedName>
        <fullName evidence="2">Urease accessory protein UreH-like transmembrane domain-containing protein</fullName>
    </recommendedName>
</protein>
<dbReference type="PANTHER" id="PTHR42208">
    <property type="entry name" value="HEAVY METAL TRANSPORTER-RELATED"/>
    <property type="match status" value="1"/>
</dbReference>
<keyword evidence="1" id="KW-0472">Membrane</keyword>
<dbReference type="RefSeq" id="WP_029705750.1">
    <property type="nucleotide sequence ID" value="NZ_CP019239.1"/>
</dbReference>
<reference evidence="3 4" key="1">
    <citation type="submission" date="2017-01" db="EMBL/GenBank/DDBJ databases">
        <authorList>
            <person name="Mah S.A."/>
            <person name="Swanson W.J."/>
            <person name="Moy G.W."/>
            <person name="Vacquier V.D."/>
        </authorList>
    </citation>
    <scope>NUCLEOTIDE SEQUENCE [LARGE SCALE GENOMIC DNA]</scope>
    <source>
        <strain evidence="3 4">DSM 22694</strain>
    </source>
</reference>
<evidence type="ECO:0000313" key="4">
    <source>
        <dbReference type="Proteomes" id="UP000186110"/>
    </source>
</evidence>
<dbReference type="KEGG" id="rsb:RS694_07850"/>
<evidence type="ECO:0000256" key="1">
    <source>
        <dbReference type="SAM" id="Phobius"/>
    </source>
</evidence>
<proteinExistence type="predicted"/>
<name>A0A1P8K8Y2_9BURK</name>
<feature type="transmembrane region" description="Helical" evidence="1">
    <location>
        <begin position="80"/>
        <end position="100"/>
    </location>
</feature>
<dbReference type="Pfam" id="PF13386">
    <property type="entry name" value="DsbD_2"/>
    <property type="match status" value="1"/>
</dbReference>
<keyword evidence="1" id="KW-1133">Transmembrane helix</keyword>
<sequence>MQSSLALTALLMGLVGGPHCVAMCGAACAGIGQAAGPRKNSALLTFQAGRVLGYSALGGLAAASMQGLGWLTVQSAALRPVWSLFHVAAMVLGLVLLWQARQPVWLEATGRSIWAKARALGNGWGRGAPLLLGGLWALLPCGLLYSALLVAAMAGSVLDGMAVMALFALGTSVTMTAGPWLWLRLRGNVAGQGSGAWGVRLAGAALAVSSAWALWMGLVHNQAPWCVPQ</sequence>
<dbReference type="InterPro" id="IPR039447">
    <property type="entry name" value="UreH-like_TM_dom"/>
</dbReference>
<organism evidence="3 4">
    <name type="scientific">Rhodoferax saidenbachensis</name>
    <dbReference type="NCBI Taxonomy" id="1484693"/>
    <lineage>
        <taxon>Bacteria</taxon>
        <taxon>Pseudomonadati</taxon>
        <taxon>Pseudomonadota</taxon>
        <taxon>Betaproteobacteria</taxon>
        <taxon>Burkholderiales</taxon>
        <taxon>Comamonadaceae</taxon>
        <taxon>Rhodoferax</taxon>
    </lineage>
</organism>
<dbReference type="Proteomes" id="UP000186110">
    <property type="component" value="Chromosome"/>
</dbReference>
<dbReference type="STRING" id="1484693.RS694_07850"/>
<feature type="transmembrane region" description="Helical" evidence="1">
    <location>
        <begin position="195"/>
        <end position="215"/>
    </location>
</feature>
<accession>A0A1P8K8Y2</accession>
<feature type="transmembrane region" description="Helical" evidence="1">
    <location>
        <begin position="52"/>
        <end position="73"/>
    </location>
</feature>